<keyword evidence="4" id="KW-1185">Reference proteome</keyword>
<dbReference type="NCBIfam" id="TIGR03083">
    <property type="entry name" value="maleylpyruvate isomerase family mycothiol-dependent enzyme"/>
    <property type="match status" value="1"/>
</dbReference>
<sequence>MNHSAALLEQNAQLASQVADADPATPVPACPGWTLQQLVRHVGRGDRWAAAIVRTGEFTDPREVAGGKPGDDVDGWLRESPRTLLDAVAEVGPDVPVWTFLGPRPASWWIRRRLHESTVHGADAALARGAGVALPPEVAADGVTEWIELLAARPAGEDPGPLDAGTTMHLHATDDELGAAGEWMVATDDGRSLRWEHGHGKGSVAVRGAAADLLLAITRRIPADDPRLAVHGDAAVLGTWLARTPF</sequence>
<dbReference type="RefSeq" id="WP_218589162.1">
    <property type="nucleotide sequence ID" value="NZ_JADQDF010000001.1"/>
</dbReference>
<dbReference type="Proteomes" id="UP000694300">
    <property type="component" value="Unassembled WGS sequence"/>
</dbReference>
<organism evidence="3 4">
    <name type="scientific">Pseudonocardia oceani</name>
    <dbReference type="NCBI Taxonomy" id="2792013"/>
    <lineage>
        <taxon>Bacteria</taxon>
        <taxon>Bacillati</taxon>
        <taxon>Actinomycetota</taxon>
        <taxon>Actinomycetes</taxon>
        <taxon>Pseudonocardiales</taxon>
        <taxon>Pseudonocardiaceae</taxon>
        <taxon>Pseudonocardia</taxon>
    </lineage>
</organism>
<dbReference type="GO" id="GO:0016853">
    <property type="term" value="F:isomerase activity"/>
    <property type="evidence" value="ECO:0007669"/>
    <property type="project" value="UniProtKB-KW"/>
</dbReference>
<dbReference type="EMBL" id="JADQDF010000001">
    <property type="protein sequence ID" value="MBW0130531.1"/>
    <property type="molecule type" value="Genomic_DNA"/>
</dbReference>
<reference evidence="3 4" key="1">
    <citation type="submission" date="2020-11" db="EMBL/GenBank/DDBJ databases">
        <title>Pseudonocardia abyssalis sp. nov. and Pseudonocardia oceani sp. nov., description and phylogenomic analysis of two novel actinomycetes isolated from the deep Southern Ocean.</title>
        <authorList>
            <person name="Parra J."/>
        </authorList>
    </citation>
    <scope>NUCLEOTIDE SEQUENCE [LARGE SCALE GENOMIC DNA]</scope>
    <source>
        <strain evidence="4">KRD185</strain>
    </source>
</reference>
<dbReference type="PANTHER" id="PTHR40758">
    <property type="entry name" value="CONSERVED PROTEIN"/>
    <property type="match status" value="1"/>
</dbReference>
<dbReference type="InterPro" id="IPR024344">
    <property type="entry name" value="MDMPI_metal-binding"/>
</dbReference>
<dbReference type="InterPro" id="IPR010872">
    <property type="entry name" value="MDMPI_C-term_domain"/>
</dbReference>
<dbReference type="Pfam" id="PF07398">
    <property type="entry name" value="MDMPI_C"/>
    <property type="match status" value="1"/>
</dbReference>
<evidence type="ECO:0000313" key="3">
    <source>
        <dbReference type="EMBL" id="MBW0130531.1"/>
    </source>
</evidence>
<evidence type="ECO:0000259" key="2">
    <source>
        <dbReference type="Pfam" id="PF11716"/>
    </source>
</evidence>
<gene>
    <name evidence="3" type="ORF">I4I82_23020</name>
</gene>
<feature type="domain" description="MDMPI C-terminal" evidence="1">
    <location>
        <begin position="137"/>
        <end position="238"/>
    </location>
</feature>
<dbReference type="InterPro" id="IPR017517">
    <property type="entry name" value="Maleyloyr_isom"/>
</dbReference>
<keyword evidence="3" id="KW-0413">Isomerase</keyword>
<dbReference type="PANTHER" id="PTHR40758:SF1">
    <property type="entry name" value="CONSERVED PROTEIN"/>
    <property type="match status" value="1"/>
</dbReference>
<feature type="domain" description="Mycothiol-dependent maleylpyruvate isomerase metal-binding" evidence="2">
    <location>
        <begin position="6"/>
        <end position="125"/>
    </location>
</feature>
<comment type="caution">
    <text evidence="3">The sequence shown here is derived from an EMBL/GenBank/DDBJ whole genome shotgun (WGS) entry which is preliminary data.</text>
</comment>
<evidence type="ECO:0000259" key="1">
    <source>
        <dbReference type="Pfam" id="PF07398"/>
    </source>
</evidence>
<protein>
    <submittedName>
        <fullName evidence="3">Maleylpyruvate isomerase family mycothiol-dependent enzyme</fullName>
    </submittedName>
</protein>
<dbReference type="Pfam" id="PF11716">
    <property type="entry name" value="MDMPI_N"/>
    <property type="match status" value="1"/>
</dbReference>
<evidence type="ECO:0000313" key="4">
    <source>
        <dbReference type="Proteomes" id="UP000694300"/>
    </source>
</evidence>
<proteinExistence type="predicted"/>
<accession>A0ABS6UE83</accession>
<name>A0ABS6UE83_9PSEU</name>